<comment type="caution">
    <text evidence="1">The sequence shown here is derived from an EMBL/GenBank/DDBJ whole genome shotgun (WGS) entry which is preliminary data.</text>
</comment>
<dbReference type="RefSeq" id="WP_279253069.1">
    <property type="nucleotide sequence ID" value="NZ_SHNP01000004.1"/>
</dbReference>
<name>A0ABT3SW99_9GAMM</name>
<dbReference type="PANTHER" id="PTHR37805:SF1">
    <property type="entry name" value="CYTOPLASMIC PROTEIN"/>
    <property type="match status" value="1"/>
</dbReference>
<organism evidence="1 2">
    <name type="scientific">Candidatus Seongchinamella marina</name>
    <dbReference type="NCBI Taxonomy" id="2518990"/>
    <lineage>
        <taxon>Bacteria</taxon>
        <taxon>Pseudomonadati</taxon>
        <taxon>Pseudomonadota</taxon>
        <taxon>Gammaproteobacteria</taxon>
        <taxon>Cellvibrionales</taxon>
        <taxon>Halieaceae</taxon>
        <taxon>Seongchinamella</taxon>
    </lineage>
</organism>
<gene>
    <name evidence="1" type="ORF">EYC87_11855</name>
</gene>
<dbReference type="PANTHER" id="PTHR37805">
    <property type="entry name" value="CYTOPLASMIC PROTEIN-RELATED"/>
    <property type="match status" value="1"/>
</dbReference>
<keyword evidence="2" id="KW-1185">Reference proteome</keyword>
<dbReference type="InterPro" id="IPR009921">
    <property type="entry name" value="YehS-like"/>
</dbReference>
<reference evidence="1" key="1">
    <citation type="submission" date="2019-02" db="EMBL/GenBank/DDBJ databases">
        <authorList>
            <person name="Li S.-H."/>
        </authorList>
    </citation>
    <scope>NUCLEOTIDE SEQUENCE</scope>
    <source>
        <strain evidence="1">IMCC8485</strain>
    </source>
</reference>
<evidence type="ECO:0000313" key="2">
    <source>
        <dbReference type="Proteomes" id="UP001143307"/>
    </source>
</evidence>
<proteinExistence type="predicted"/>
<dbReference type="Pfam" id="PF07308">
    <property type="entry name" value="DUF1456"/>
    <property type="match status" value="2"/>
</dbReference>
<protein>
    <submittedName>
        <fullName evidence="1">DUF1456 family protein</fullName>
    </submittedName>
</protein>
<sequence length="166" mass="19373">MTNNDVLRRLRFIFDFDDAKMIKIFALAGAEVRRGHIISWLLKEDEKSYQECNDKMLATFLNGLINEKRGKRDGPQPKAEHSLTNNLILKKLKIALNLQSDDIINILNLADYELSLSELGSFFRKPGHRNYRQCKDQVLRNFLMGLQIQQRGQKEKKPDSIWPSRN</sequence>
<evidence type="ECO:0000313" key="1">
    <source>
        <dbReference type="EMBL" id="MCX2974277.1"/>
    </source>
</evidence>
<dbReference type="EMBL" id="SHNP01000004">
    <property type="protein sequence ID" value="MCX2974277.1"/>
    <property type="molecule type" value="Genomic_DNA"/>
</dbReference>
<accession>A0ABT3SW99</accession>
<dbReference type="Proteomes" id="UP001143307">
    <property type="component" value="Unassembled WGS sequence"/>
</dbReference>